<evidence type="ECO:0000256" key="10">
    <source>
        <dbReference type="ARBA" id="ARBA00023136"/>
    </source>
</evidence>
<keyword evidence="7 14" id="KW-0418">Kinase</keyword>
<evidence type="ECO:0000256" key="11">
    <source>
        <dbReference type="SAM" id="Phobius"/>
    </source>
</evidence>
<dbReference type="InterPro" id="IPR050428">
    <property type="entry name" value="TCS_sensor_his_kinase"/>
</dbReference>
<dbReference type="InterPro" id="IPR036890">
    <property type="entry name" value="HATPase_C_sf"/>
</dbReference>
<keyword evidence="9" id="KW-0902">Two-component regulatory system</keyword>
<gene>
    <name evidence="14" type="ORF">D8B20_20950</name>
</gene>
<geneLocation type="plasmid" evidence="14 15">
    <name>unnamed2</name>
</geneLocation>
<evidence type="ECO:0000256" key="8">
    <source>
        <dbReference type="ARBA" id="ARBA00022989"/>
    </source>
</evidence>
<dbReference type="GO" id="GO:0000155">
    <property type="term" value="F:phosphorelay sensor kinase activity"/>
    <property type="evidence" value="ECO:0007669"/>
    <property type="project" value="InterPro"/>
</dbReference>
<dbReference type="Gene3D" id="3.30.565.10">
    <property type="entry name" value="Histidine kinase-like ATPase, C-terminal domain"/>
    <property type="match status" value="1"/>
</dbReference>
<dbReference type="Pfam" id="PF00512">
    <property type="entry name" value="HisKA"/>
    <property type="match status" value="1"/>
</dbReference>
<dbReference type="InterPro" id="IPR004358">
    <property type="entry name" value="Sig_transdc_His_kin-like_C"/>
</dbReference>
<dbReference type="SUPFAM" id="SSF158472">
    <property type="entry name" value="HAMP domain-like"/>
    <property type="match status" value="1"/>
</dbReference>
<dbReference type="SUPFAM" id="SSF47384">
    <property type="entry name" value="Homodimeric domain of signal transducing histidine kinase"/>
    <property type="match status" value="1"/>
</dbReference>
<dbReference type="Proteomes" id="UP000319411">
    <property type="component" value="Plasmid unnamed2"/>
</dbReference>
<dbReference type="CDD" id="cd00075">
    <property type="entry name" value="HATPase"/>
    <property type="match status" value="1"/>
</dbReference>
<dbReference type="InterPro" id="IPR003661">
    <property type="entry name" value="HisK_dim/P_dom"/>
</dbReference>
<dbReference type="AlphaFoldDB" id="A0A518XJM3"/>
<dbReference type="PANTHER" id="PTHR45436">
    <property type="entry name" value="SENSOR HISTIDINE KINASE YKOH"/>
    <property type="match status" value="1"/>
</dbReference>
<dbReference type="PANTHER" id="PTHR45436:SF5">
    <property type="entry name" value="SENSOR HISTIDINE KINASE TRCS"/>
    <property type="match status" value="1"/>
</dbReference>
<keyword evidence="14" id="KW-0614">Plasmid</keyword>
<dbReference type="InterPro" id="IPR003660">
    <property type="entry name" value="HAMP_dom"/>
</dbReference>
<keyword evidence="8 11" id="KW-1133">Transmembrane helix</keyword>
<dbReference type="EMBL" id="CP032704">
    <property type="protein sequence ID" value="QDY44389.1"/>
    <property type="molecule type" value="Genomic_DNA"/>
</dbReference>
<keyword evidence="4" id="KW-0597">Phosphoprotein</keyword>
<evidence type="ECO:0000313" key="15">
    <source>
        <dbReference type="Proteomes" id="UP000319411"/>
    </source>
</evidence>
<keyword evidence="5" id="KW-0808">Transferase</keyword>
<dbReference type="Pfam" id="PF02518">
    <property type="entry name" value="HATPase_c"/>
    <property type="match status" value="1"/>
</dbReference>
<dbReference type="CDD" id="cd06225">
    <property type="entry name" value="HAMP"/>
    <property type="match status" value="1"/>
</dbReference>
<evidence type="ECO:0000256" key="5">
    <source>
        <dbReference type="ARBA" id="ARBA00022679"/>
    </source>
</evidence>
<organism evidence="14 15">
    <name type="scientific">Candidatus Pantoea soli</name>
    <dbReference type="NCBI Taxonomy" id="3098669"/>
    <lineage>
        <taxon>Bacteria</taxon>
        <taxon>Pseudomonadati</taxon>
        <taxon>Pseudomonadota</taxon>
        <taxon>Gammaproteobacteria</taxon>
        <taxon>Enterobacterales</taxon>
        <taxon>Erwiniaceae</taxon>
        <taxon>Pantoea</taxon>
    </lineage>
</organism>
<evidence type="ECO:0000256" key="2">
    <source>
        <dbReference type="ARBA" id="ARBA00004370"/>
    </source>
</evidence>
<dbReference type="InterPro" id="IPR003594">
    <property type="entry name" value="HATPase_dom"/>
</dbReference>
<dbReference type="Pfam" id="PF00672">
    <property type="entry name" value="HAMP"/>
    <property type="match status" value="1"/>
</dbReference>
<sequence length="373" mass="40899">MRRVLSLFLRAYGASATGLEINMRKIPRKSLTRRLSDMTAFIAFMALILSTLVYYVAVLLFPSTRDGESLIPSLNDTLQLIFSTLLAVAFSMYCSWRFAQNLIRPLKTIASSAREIAEGNLASRADHSGIYFTELNDLIDDFNVMASRLEVMSKDMKQWNAAIAHELRTPVTVLKGGVQAISEGVMPADAVNLDALMKQIDGLSLLINDLRVVSLADSGQLILYREEVDLYEEIKSVTATLIPAFNQRNKILVVNGYPLTCFIDAARIRQAVLALLNNCLVYSNPGTVSIRCEPTSDKQLEISIEDEGPGIPVSEQEKIFDMFTRGTNAADVISSSGLGLSVVRAIVQAHGGKVTCQNNRLGGAKFTITLINA</sequence>
<dbReference type="PRINTS" id="PR00344">
    <property type="entry name" value="BCTRLSENSOR"/>
</dbReference>
<evidence type="ECO:0000256" key="1">
    <source>
        <dbReference type="ARBA" id="ARBA00000085"/>
    </source>
</evidence>
<feature type="transmembrane region" description="Helical" evidence="11">
    <location>
        <begin position="80"/>
        <end position="99"/>
    </location>
</feature>
<evidence type="ECO:0000256" key="3">
    <source>
        <dbReference type="ARBA" id="ARBA00012438"/>
    </source>
</evidence>
<reference evidence="14 15" key="1">
    <citation type="submission" date="2018-10" db="EMBL/GenBank/DDBJ databases">
        <title>Genome Sequencing of Pantoea dispersa DSM 32899.</title>
        <authorList>
            <person name="Nawrath M."/>
            <person name="Ottenheim C."/>
            <person name="Wilm A."/>
            <person name="Zimmermann W."/>
            <person name="Wu J.C."/>
        </authorList>
    </citation>
    <scope>NUCLEOTIDE SEQUENCE [LARGE SCALE GENOMIC DNA]</scope>
    <source>
        <strain evidence="14 15">DSM 32899</strain>
        <plasmid evidence="14 15">unnamed2</plasmid>
    </source>
</reference>
<dbReference type="EC" id="2.7.13.3" evidence="3"/>
<keyword evidence="15" id="KW-1185">Reference proteome</keyword>
<keyword evidence="6 11" id="KW-0812">Transmembrane</keyword>
<dbReference type="PROSITE" id="PS50109">
    <property type="entry name" value="HIS_KIN"/>
    <property type="match status" value="1"/>
</dbReference>
<name>A0A518XJM3_9GAMM</name>
<dbReference type="SMART" id="SM00387">
    <property type="entry name" value="HATPase_c"/>
    <property type="match status" value="1"/>
</dbReference>
<protein>
    <recommendedName>
        <fullName evidence="3">histidine kinase</fullName>
        <ecNumber evidence="3">2.7.13.3</ecNumber>
    </recommendedName>
</protein>
<comment type="subcellular location">
    <subcellularLocation>
        <location evidence="2">Membrane</location>
    </subcellularLocation>
</comment>
<comment type="catalytic activity">
    <reaction evidence="1">
        <text>ATP + protein L-histidine = ADP + protein N-phospho-L-histidine.</text>
        <dbReference type="EC" id="2.7.13.3"/>
    </reaction>
</comment>
<evidence type="ECO:0000259" key="12">
    <source>
        <dbReference type="PROSITE" id="PS50109"/>
    </source>
</evidence>
<evidence type="ECO:0000256" key="6">
    <source>
        <dbReference type="ARBA" id="ARBA00022692"/>
    </source>
</evidence>
<dbReference type="CDD" id="cd00082">
    <property type="entry name" value="HisKA"/>
    <property type="match status" value="1"/>
</dbReference>
<evidence type="ECO:0000256" key="7">
    <source>
        <dbReference type="ARBA" id="ARBA00022777"/>
    </source>
</evidence>
<evidence type="ECO:0000256" key="9">
    <source>
        <dbReference type="ARBA" id="ARBA00023012"/>
    </source>
</evidence>
<dbReference type="SUPFAM" id="SSF55874">
    <property type="entry name" value="ATPase domain of HSP90 chaperone/DNA topoisomerase II/histidine kinase"/>
    <property type="match status" value="1"/>
</dbReference>
<evidence type="ECO:0000259" key="13">
    <source>
        <dbReference type="PROSITE" id="PS50885"/>
    </source>
</evidence>
<feature type="transmembrane region" description="Helical" evidence="11">
    <location>
        <begin position="40"/>
        <end position="60"/>
    </location>
</feature>
<dbReference type="KEGG" id="pdis:D8B20_20950"/>
<feature type="domain" description="Histidine kinase" evidence="12">
    <location>
        <begin position="162"/>
        <end position="373"/>
    </location>
</feature>
<dbReference type="InterPro" id="IPR036097">
    <property type="entry name" value="HisK_dim/P_sf"/>
</dbReference>
<dbReference type="SMART" id="SM00304">
    <property type="entry name" value="HAMP"/>
    <property type="match status" value="1"/>
</dbReference>
<dbReference type="OrthoDB" id="9804645at2"/>
<dbReference type="PROSITE" id="PS50885">
    <property type="entry name" value="HAMP"/>
    <property type="match status" value="1"/>
</dbReference>
<dbReference type="GO" id="GO:0005886">
    <property type="term" value="C:plasma membrane"/>
    <property type="evidence" value="ECO:0007669"/>
    <property type="project" value="TreeGrafter"/>
</dbReference>
<accession>A0A518XJM3</accession>
<evidence type="ECO:0000313" key="14">
    <source>
        <dbReference type="EMBL" id="QDY44389.1"/>
    </source>
</evidence>
<evidence type="ECO:0000256" key="4">
    <source>
        <dbReference type="ARBA" id="ARBA00022553"/>
    </source>
</evidence>
<keyword evidence="10 11" id="KW-0472">Membrane</keyword>
<dbReference type="SMART" id="SM00388">
    <property type="entry name" value="HisKA"/>
    <property type="match status" value="1"/>
</dbReference>
<dbReference type="Gene3D" id="1.10.287.130">
    <property type="match status" value="1"/>
</dbReference>
<feature type="domain" description="HAMP" evidence="13">
    <location>
        <begin position="100"/>
        <end position="154"/>
    </location>
</feature>
<dbReference type="Gene3D" id="6.10.340.10">
    <property type="match status" value="1"/>
</dbReference>
<dbReference type="InterPro" id="IPR005467">
    <property type="entry name" value="His_kinase_dom"/>
</dbReference>
<proteinExistence type="predicted"/>